<keyword evidence="5" id="KW-0808">Transferase</keyword>
<evidence type="ECO:0000256" key="1">
    <source>
        <dbReference type="ARBA" id="ARBA00010493"/>
    </source>
</evidence>
<dbReference type="Proteomes" id="UP001564408">
    <property type="component" value="Unassembled WGS sequence"/>
</dbReference>
<gene>
    <name evidence="5" type="primary">tsaB</name>
    <name evidence="5" type="ORF">ABC977_08280</name>
</gene>
<dbReference type="NCBIfam" id="TIGR03725">
    <property type="entry name" value="T6A_YeaZ"/>
    <property type="match status" value="1"/>
</dbReference>
<dbReference type="InterPro" id="IPR000905">
    <property type="entry name" value="Gcp-like_dom"/>
</dbReference>
<evidence type="ECO:0000313" key="5">
    <source>
        <dbReference type="EMBL" id="MEY6432400.1"/>
    </source>
</evidence>
<dbReference type="PANTHER" id="PTHR11735:SF11">
    <property type="entry name" value="TRNA THREONYLCARBAMOYLADENOSINE BIOSYNTHESIS PROTEIN TSAB"/>
    <property type="match status" value="1"/>
</dbReference>
<protein>
    <recommendedName>
        <fullName evidence="2">tRNA threonylcarbamoyladenosine biosynthesis protein TsaB</fullName>
    </recommendedName>
    <alternativeName>
        <fullName evidence="3">t(6)A37 threonylcarbamoyladenosine biosynthesis protein TsaB</fullName>
    </alternativeName>
</protein>
<sequence length="234" mass="24697">MKLLAFETSGEACSVALRIGSETRQRIELAPRRHGELVLAMADGLLAEAGLRLRELDALAFGRGPGSFTGVRIAAAVVQGAAFGAELPVVPVSTLAALAQGAYRTDRVRFSLVALDARMGQVYWGRYRIDPQGFARLEGDEAVANPGEVSLPATGRWFGVGSGWSVHGATLSEHAAAWLEAIMPNRPCEAQDVADLASALFAEGAQVRPEAAVPVYLRDQVTFVRPNSGASAAI</sequence>
<feature type="domain" description="Gcp-like" evidence="4">
    <location>
        <begin position="28"/>
        <end position="139"/>
    </location>
</feature>
<dbReference type="RefSeq" id="WP_369666787.1">
    <property type="nucleotide sequence ID" value="NZ_JBDKXB010000008.1"/>
</dbReference>
<dbReference type="EMBL" id="JBDKXB010000008">
    <property type="protein sequence ID" value="MEY6432400.1"/>
    <property type="molecule type" value="Genomic_DNA"/>
</dbReference>
<evidence type="ECO:0000313" key="6">
    <source>
        <dbReference type="Proteomes" id="UP001564408"/>
    </source>
</evidence>
<comment type="similarity">
    <text evidence="1">Belongs to the KAE1 / TsaD family. TsaB subfamily.</text>
</comment>
<organism evidence="5 6">
    <name type="scientific">Thioalkalicoccus limnaeus</name>
    <dbReference type="NCBI Taxonomy" id="120681"/>
    <lineage>
        <taxon>Bacteria</taxon>
        <taxon>Pseudomonadati</taxon>
        <taxon>Pseudomonadota</taxon>
        <taxon>Gammaproteobacteria</taxon>
        <taxon>Chromatiales</taxon>
        <taxon>Chromatiaceae</taxon>
        <taxon>Thioalkalicoccus</taxon>
    </lineage>
</organism>
<dbReference type="InterPro" id="IPR022496">
    <property type="entry name" value="T6A_TsaB"/>
</dbReference>
<evidence type="ECO:0000259" key="4">
    <source>
        <dbReference type="Pfam" id="PF00814"/>
    </source>
</evidence>
<dbReference type="PANTHER" id="PTHR11735">
    <property type="entry name" value="TRNA N6-ADENOSINE THREONYLCARBAMOYLTRANSFERASE"/>
    <property type="match status" value="1"/>
</dbReference>
<accession>A0ABV4BIW8</accession>
<evidence type="ECO:0000256" key="3">
    <source>
        <dbReference type="ARBA" id="ARBA00032446"/>
    </source>
</evidence>
<dbReference type="CDD" id="cd24032">
    <property type="entry name" value="ASKHA_NBD_TsaB"/>
    <property type="match status" value="1"/>
</dbReference>
<proteinExistence type="inferred from homology"/>
<dbReference type="Pfam" id="PF00814">
    <property type="entry name" value="TsaD"/>
    <property type="match status" value="1"/>
</dbReference>
<dbReference type="Gene3D" id="3.30.420.40">
    <property type="match status" value="2"/>
</dbReference>
<evidence type="ECO:0000256" key="2">
    <source>
        <dbReference type="ARBA" id="ARBA00019012"/>
    </source>
</evidence>
<dbReference type="SUPFAM" id="SSF53067">
    <property type="entry name" value="Actin-like ATPase domain"/>
    <property type="match status" value="2"/>
</dbReference>
<keyword evidence="5" id="KW-0012">Acyltransferase</keyword>
<keyword evidence="6" id="KW-1185">Reference proteome</keyword>
<name>A0ABV4BIW8_9GAMM</name>
<dbReference type="InterPro" id="IPR043129">
    <property type="entry name" value="ATPase_NBD"/>
</dbReference>
<reference evidence="5 6" key="1">
    <citation type="submission" date="2024-05" db="EMBL/GenBank/DDBJ databases">
        <title>Genome Sequence and Characterization of the New Strain Purple Sulfur Bacterium of Genus Thioalkalicoccus.</title>
        <authorList>
            <person name="Bryantseva I.A."/>
            <person name="Kyndt J.A."/>
            <person name="Imhoff J.F."/>
        </authorList>
    </citation>
    <scope>NUCLEOTIDE SEQUENCE [LARGE SCALE GENOMIC DNA]</scope>
    <source>
        <strain evidence="5 6">Um2</strain>
    </source>
</reference>
<dbReference type="GO" id="GO:0061711">
    <property type="term" value="F:tRNA N(6)-L-threonylcarbamoyladenine synthase activity"/>
    <property type="evidence" value="ECO:0007669"/>
    <property type="project" value="UniProtKB-EC"/>
</dbReference>
<comment type="caution">
    <text evidence="5">The sequence shown here is derived from an EMBL/GenBank/DDBJ whole genome shotgun (WGS) entry which is preliminary data.</text>
</comment>